<comment type="caution">
    <text evidence="4">The sequence shown here is derived from an EMBL/GenBank/DDBJ whole genome shotgun (WGS) entry which is preliminary data.</text>
</comment>
<evidence type="ECO:0000313" key="5">
    <source>
        <dbReference type="Proteomes" id="UP000245207"/>
    </source>
</evidence>
<name>A0A2U1Q841_ARTAN</name>
<evidence type="ECO:0000313" key="4">
    <source>
        <dbReference type="EMBL" id="PWA94082.1"/>
    </source>
</evidence>
<dbReference type="SMART" id="SM00360">
    <property type="entry name" value="RRM"/>
    <property type="match status" value="1"/>
</dbReference>
<dbReference type="InterPro" id="IPR035979">
    <property type="entry name" value="RBD_domain_sf"/>
</dbReference>
<dbReference type="EMBL" id="PKPP01000338">
    <property type="protein sequence ID" value="PWA94082.1"/>
    <property type="molecule type" value="Genomic_DNA"/>
</dbReference>
<reference evidence="4 5" key="1">
    <citation type="journal article" date="2018" name="Mol. Plant">
        <title>The genome of Artemisia annua provides insight into the evolution of Asteraceae family and artemisinin biosynthesis.</title>
        <authorList>
            <person name="Shen Q."/>
            <person name="Zhang L."/>
            <person name="Liao Z."/>
            <person name="Wang S."/>
            <person name="Yan T."/>
            <person name="Shi P."/>
            <person name="Liu M."/>
            <person name="Fu X."/>
            <person name="Pan Q."/>
            <person name="Wang Y."/>
            <person name="Lv Z."/>
            <person name="Lu X."/>
            <person name="Zhang F."/>
            <person name="Jiang W."/>
            <person name="Ma Y."/>
            <person name="Chen M."/>
            <person name="Hao X."/>
            <person name="Li L."/>
            <person name="Tang Y."/>
            <person name="Lv G."/>
            <person name="Zhou Y."/>
            <person name="Sun X."/>
            <person name="Brodelius P.E."/>
            <person name="Rose J.K.C."/>
            <person name="Tang K."/>
        </authorList>
    </citation>
    <scope>NUCLEOTIDE SEQUENCE [LARGE SCALE GENOMIC DNA]</scope>
    <source>
        <strain evidence="5">cv. Huhao1</strain>
        <tissue evidence="4">Leaf</tissue>
    </source>
</reference>
<dbReference type="PROSITE" id="PS50102">
    <property type="entry name" value="RRM"/>
    <property type="match status" value="1"/>
</dbReference>
<dbReference type="Pfam" id="PF00076">
    <property type="entry name" value="RRM_1"/>
    <property type="match status" value="1"/>
</dbReference>
<keyword evidence="5" id="KW-1185">Reference proteome</keyword>
<dbReference type="SUPFAM" id="SSF54928">
    <property type="entry name" value="RNA-binding domain, RBD"/>
    <property type="match status" value="1"/>
</dbReference>
<evidence type="ECO:0000256" key="2">
    <source>
        <dbReference type="SAM" id="MobiDB-lite"/>
    </source>
</evidence>
<dbReference type="GO" id="GO:0003723">
    <property type="term" value="F:RNA binding"/>
    <property type="evidence" value="ECO:0007669"/>
    <property type="project" value="UniProtKB-UniRule"/>
</dbReference>
<dbReference type="AlphaFoldDB" id="A0A2U1Q841"/>
<evidence type="ECO:0000259" key="3">
    <source>
        <dbReference type="PROSITE" id="PS50102"/>
    </source>
</evidence>
<dbReference type="Proteomes" id="UP000245207">
    <property type="component" value="Unassembled WGS sequence"/>
</dbReference>
<sequence length="484" mass="55321">MEAEKGYKKAATKDEYEWQQRSYPKINHNCVRKKIEAEKGYKKAATKDEYEWVKVTRKHRGPVNKDYLGEEFHNYYKPAVVDHNGWTWTFRNHNNQKEKPIPFPYAKEVDRVATSFYVTNFPDHLDAKGLWKLCEPFGCIVDAFIANKISKIGKRFGFVRFKGVLDADVFVKSLANIWIGNFHVYFAVARFQRQYNLGPHSQNTPQTAPKQSTNWVKENTNIQATNRTAKSQEKASYASAVHGNHSSKASSSTENKVLSLTLNEQDLIKVEDTTKVVLAKVKNVETMSSIHRLCRNEGFDNLKIHHIGGLWIWISFVNAESCVAFKRNKAMQNLCSAFKTVSPNFCVDERMIWVEISGLPLCAWGSNAFKKVASVFGKFMFFEVDQTSSMSTGRICISTRHTHFLSTDVQVLINGETFLVHVHELGSWSINIEDDQASDTQEAEYKDEVSTSDSDEVGFGRTLGRLFTKKGYRGRGKCIILERR</sequence>
<organism evidence="4 5">
    <name type="scientific">Artemisia annua</name>
    <name type="common">Sweet wormwood</name>
    <dbReference type="NCBI Taxonomy" id="35608"/>
    <lineage>
        <taxon>Eukaryota</taxon>
        <taxon>Viridiplantae</taxon>
        <taxon>Streptophyta</taxon>
        <taxon>Embryophyta</taxon>
        <taxon>Tracheophyta</taxon>
        <taxon>Spermatophyta</taxon>
        <taxon>Magnoliopsida</taxon>
        <taxon>eudicotyledons</taxon>
        <taxon>Gunneridae</taxon>
        <taxon>Pentapetalae</taxon>
        <taxon>asterids</taxon>
        <taxon>campanulids</taxon>
        <taxon>Asterales</taxon>
        <taxon>Asteraceae</taxon>
        <taxon>Asteroideae</taxon>
        <taxon>Anthemideae</taxon>
        <taxon>Artemisiinae</taxon>
        <taxon>Artemisia</taxon>
    </lineage>
</organism>
<dbReference type="InterPro" id="IPR000504">
    <property type="entry name" value="RRM_dom"/>
</dbReference>
<feature type="region of interest" description="Disordered" evidence="2">
    <location>
        <begin position="226"/>
        <end position="250"/>
    </location>
</feature>
<evidence type="ECO:0000256" key="1">
    <source>
        <dbReference type="PROSITE-ProRule" id="PRU00176"/>
    </source>
</evidence>
<accession>A0A2U1Q841</accession>
<dbReference type="InterPro" id="IPR012677">
    <property type="entry name" value="Nucleotide-bd_a/b_plait_sf"/>
</dbReference>
<protein>
    <recommendedName>
        <fullName evidence="3">RRM domain-containing protein</fullName>
    </recommendedName>
</protein>
<dbReference type="Gene3D" id="3.30.70.330">
    <property type="match status" value="1"/>
</dbReference>
<keyword evidence="1" id="KW-0694">RNA-binding</keyword>
<proteinExistence type="predicted"/>
<feature type="domain" description="RRM" evidence="3">
    <location>
        <begin position="114"/>
        <end position="191"/>
    </location>
</feature>
<dbReference type="CDD" id="cd00590">
    <property type="entry name" value="RRM_SF"/>
    <property type="match status" value="1"/>
</dbReference>
<gene>
    <name evidence="4" type="ORF">CTI12_AA064110</name>
</gene>